<feature type="domain" description="Ribbon-helix-helix protein CopG" evidence="1">
    <location>
        <begin position="2"/>
        <end position="41"/>
    </location>
</feature>
<comment type="caution">
    <text evidence="2">The sequence shown here is derived from an EMBL/GenBank/DDBJ whole genome shotgun (WGS) entry which is preliminary data.</text>
</comment>
<dbReference type="InterPro" id="IPR013321">
    <property type="entry name" value="Arc_rbn_hlx_hlx"/>
</dbReference>
<reference evidence="2 3" key="1">
    <citation type="submission" date="2021-09" db="EMBL/GenBank/DDBJ databases">
        <title>Isoptericola luteus sp. nov., a novel bacterium isolated from Harbin, the capital city of Heilongjiang province.</title>
        <authorList>
            <person name="Li J."/>
        </authorList>
    </citation>
    <scope>NUCLEOTIDE SEQUENCE [LARGE SCALE GENOMIC DNA]</scope>
    <source>
        <strain evidence="2 3">NEAU-Y5</strain>
    </source>
</reference>
<protein>
    <submittedName>
        <fullName evidence="2">Ribbon-helix-helix domain-containing protein</fullName>
    </submittedName>
</protein>
<dbReference type="InterPro" id="IPR002145">
    <property type="entry name" value="CopG"/>
</dbReference>
<dbReference type="Pfam" id="PF01402">
    <property type="entry name" value="RHH_1"/>
    <property type="match status" value="1"/>
</dbReference>
<dbReference type="RefSeq" id="WP_225564652.1">
    <property type="nucleotide sequence ID" value="NZ_JAIXCQ010000003.1"/>
</dbReference>
<dbReference type="Gene3D" id="1.10.1220.10">
    <property type="entry name" value="Met repressor-like"/>
    <property type="match status" value="1"/>
</dbReference>
<dbReference type="Proteomes" id="UP001319870">
    <property type="component" value="Unassembled WGS sequence"/>
</dbReference>
<proteinExistence type="predicted"/>
<dbReference type="SUPFAM" id="SSF47598">
    <property type="entry name" value="Ribbon-helix-helix"/>
    <property type="match status" value="1"/>
</dbReference>
<evidence type="ECO:0000313" key="3">
    <source>
        <dbReference type="Proteomes" id="UP001319870"/>
    </source>
</evidence>
<dbReference type="EMBL" id="JAIXCQ010000003">
    <property type="protein sequence ID" value="MCA5892892.1"/>
    <property type="molecule type" value="Genomic_DNA"/>
</dbReference>
<sequence length="78" mass="8440">MKVSVSLPEPDLSFLDEYADRSGLPSRSAALQAAVRALRERDLEAAYQVADDEWYGSGDAEAWDAVTGDGMEPPVAPR</sequence>
<accession>A0ABS7ZCX5</accession>
<dbReference type="CDD" id="cd22231">
    <property type="entry name" value="RHH_NikR_HicB-like"/>
    <property type="match status" value="1"/>
</dbReference>
<gene>
    <name evidence="2" type="ORF">LEP48_05920</name>
</gene>
<name>A0ABS7ZCX5_9MICO</name>
<dbReference type="InterPro" id="IPR010985">
    <property type="entry name" value="Ribbon_hlx_hlx"/>
</dbReference>
<keyword evidence="3" id="KW-1185">Reference proteome</keyword>
<evidence type="ECO:0000259" key="1">
    <source>
        <dbReference type="Pfam" id="PF01402"/>
    </source>
</evidence>
<organism evidence="2 3">
    <name type="scientific">Isoptericola luteus</name>
    <dbReference type="NCBI Taxonomy" id="2879484"/>
    <lineage>
        <taxon>Bacteria</taxon>
        <taxon>Bacillati</taxon>
        <taxon>Actinomycetota</taxon>
        <taxon>Actinomycetes</taxon>
        <taxon>Micrococcales</taxon>
        <taxon>Promicromonosporaceae</taxon>
        <taxon>Isoptericola</taxon>
    </lineage>
</organism>
<evidence type="ECO:0000313" key="2">
    <source>
        <dbReference type="EMBL" id="MCA5892892.1"/>
    </source>
</evidence>